<feature type="compositionally biased region" description="Polar residues" evidence="1">
    <location>
        <begin position="202"/>
        <end position="227"/>
    </location>
</feature>
<evidence type="ECO:0000313" key="2">
    <source>
        <dbReference type="EMBL" id="KAK6980503.1"/>
    </source>
</evidence>
<gene>
    <name evidence="2" type="ORF">R3P38DRAFT_2579977</name>
</gene>
<evidence type="ECO:0000256" key="1">
    <source>
        <dbReference type="SAM" id="MobiDB-lite"/>
    </source>
</evidence>
<feature type="region of interest" description="Disordered" evidence="1">
    <location>
        <begin position="154"/>
        <end position="173"/>
    </location>
</feature>
<reference evidence="2 3" key="1">
    <citation type="journal article" date="2024" name="J Genomics">
        <title>Draft genome sequencing and assembly of Favolaschia claudopus CIRM-BRFM 2984 isolated from oak limbs.</title>
        <authorList>
            <person name="Navarro D."/>
            <person name="Drula E."/>
            <person name="Chaduli D."/>
            <person name="Cazenave R."/>
            <person name="Ahrendt S."/>
            <person name="Wang J."/>
            <person name="Lipzen A."/>
            <person name="Daum C."/>
            <person name="Barry K."/>
            <person name="Grigoriev I.V."/>
            <person name="Favel A."/>
            <person name="Rosso M.N."/>
            <person name="Martin F."/>
        </authorList>
    </citation>
    <scope>NUCLEOTIDE SEQUENCE [LARGE SCALE GENOMIC DNA]</scope>
    <source>
        <strain evidence="2 3">CIRM-BRFM 2984</strain>
    </source>
</reference>
<feature type="compositionally biased region" description="Polar residues" evidence="1">
    <location>
        <begin position="154"/>
        <end position="169"/>
    </location>
</feature>
<dbReference type="EMBL" id="JAWWNJ010000159">
    <property type="protein sequence ID" value="KAK6980503.1"/>
    <property type="molecule type" value="Genomic_DNA"/>
</dbReference>
<name>A0AAV9ZDL9_9AGAR</name>
<feature type="compositionally biased region" description="Low complexity" evidence="1">
    <location>
        <begin position="190"/>
        <end position="201"/>
    </location>
</feature>
<accession>A0AAV9ZDL9</accession>
<proteinExistence type="predicted"/>
<evidence type="ECO:0000313" key="3">
    <source>
        <dbReference type="Proteomes" id="UP001362999"/>
    </source>
</evidence>
<organism evidence="2 3">
    <name type="scientific">Favolaschia claudopus</name>
    <dbReference type="NCBI Taxonomy" id="2862362"/>
    <lineage>
        <taxon>Eukaryota</taxon>
        <taxon>Fungi</taxon>
        <taxon>Dikarya</taxon>
        <taxon>Basidiomycota</taxon>
        <taxon>Agaricomycotina</taxon>
        <taxon>Agaricomycetes</taxon>
        <taxon>Agaricomycetidae</taxon>
        <taxon>Agaricales</taxon>
        <taxon>Marasmiineae</taxon>
        <taxon>Mycenaceae</taxon>
        <taxon>Favolaschia</taxon>
    </lineage>
</organism>
<dbReference type="AlphaFoldDB" id="A0AAV9ZDL9"/>
<protein>
    <recommendedName>
        <fullName evidence="4">Myb/SANT-like domain-containing protein</fullName>
    </recommendedName>
</protein>
<sequence>MAPGGTVCDWTTDPSDKTALVAFFKTIKEKIGQGGSWDATCLEAAAVHMRARGPPVKGAEKNANSVKGCWNGLKKIHDALVLVIQKRFPGASGWTYDQQRGFSVCDDNRDEWKEFVKQHSIFKPFANKGWELFDDIKEILPARERGVHVFNAATPTVPSTPSSNGLQLHSSDDNSDEFLGLGLQFMDGPQFQTQSDFSQSQPLTDWSQTQFGSSQSQPLTNWSQTQSVPPPPAGATSMHPVVPATPTTGTKRAA</sequence>
<feature type="region of interest" description="Disordered" evidence="1">
    <location>
        <begin position="190"/>
        <end position="254"/>
    </location>
</feature>
<evidence type="ECO:0008006" key="4">
    <source>
        <dbReference type="Google" id="ProtNLM"/>
    </source>
</evidence>
<feature type="compositionally biased region" description="Polar residues" evidence="1">
    <location>
        <begin position="245"/>
        <end position="254"/>
    </location>
</feature>
<dbReference type="Proteomes" id="UP001362999">
    <property type="component" value="Unassembled WGS sequence"/>
</dbReference>
<comment type="caution">
    <text evidence="2">The sequence shown here is derived from an EMBL/GenBank/DDBJ whole genome shotgun (WGS) entry which is preliminary data.</text>
</comment>
<keyword evidence="3" id="KW-1185">Reference proteome</keyword>